<evidence type="ECO:0000313" key="1">
    <source>
        <dbReference type="EMBL" id="KAK2663350.1"/>
    </source>
</evidence>
<organism evidence="1 2">
    <name type="scientific">Dipteronia dyeriana</name>
    <dbReference type="NCBI Taxonomy" id="168575"/>
    <lineage>
        <taxon>Eukaryota</taxon>
        <taxon>Viridiplantae</taxon>
        <taxon>Streptophyta</taxon>
        <taxon>Embryophyta</taxon>
        <taxon>Tracheophyta</taxon>
        <taxon>Spermatophyta</taxon>
        <taxon>Magnoliopsida</taxon>
        <taxon>eudicotyledons</taxon>
        <taxon>Gunneridae</taxon>
        <taxon>Pentapetalae</taxon>
        <taxon>rosids</taxon>
        <taxon>malvids</taxon>
        <taxon>Sapindales</taxon>
        <taxon>Sapindaceae</taxon>
        <taxon>Hippocastanoideae</taxon>
        <taxon>Acereae</taxon>
        <taxon>Dipteronia</taxon>
    </lineage>
</organism>
<sequence>MVFLPIHCLTEDPMSLEVSLFSSAQSSSITALNCGKRTVSSNSKGCSLGNVLTTISSLGDQSVTVGDSTQLPVMNSNPLSGGKSYVDLLKTPEVSVQSFPLTFMLLKKGGFVSIRVDPVVYQSRLQLCKNALIGRVALSSGERLESLLTSRLSLIILKSPRDNNKVWGLGSINLKPRVLRLQPWVPDFNPSLQKSTNAYVWVRFYDLSWEYCHLKIIFYLSKGIRVPLRLDKATINGDFVHHARVLVDVDMSALLPSSVLLERDEIHSSFILVDYENFRSFCSICSSICHLPSYCRWNKSKVPTASVGKSSQSMAEVSVEDTTFQPVRSRSSKMVYCPIDKTVQEVPVFNAFAAIYQDFGPIEPVVVHQSVSLGPSFV</sequence>
<evidence type="ECO:0008006" key="3">
    <source>
        <dbReference type="Google" id="ProtNLM"/>
    </source>
</evidence>
<dbReference type="EMBL" id="JANJYI010000001">
    <property type="protein sequence ID" value="KAK2663350.1"/>
    <property type="molecule type" value="Genomic_DNA"/>
</dbReference>
<dbReference type="InterPro" id="IPR040256">
    <property type="entry name" value="At4g02000-like"/>
</dbReference>
<dbReference type="AlphaFoldDB" id="A0AAD9XQ62"/>
<protein>
    <recommendedName>
        <fullName evidence="3">DUF4283 domain-containing protein</fullName>
    </recommendedName>
</protein>
<gene>
    <name evidence="1" type="ORF">Ddye_001924</name>
</gene>
<evidence type="ECO:0000313" key="2">
    <source>
        <dbReference type="Proteomes" id="UP001280121"/>
    </source>
</evidence>
<proteinExistence type="predicted"/>
<dbReference type="PANTHER" id="PTHR31286:SF60">
    <property type="entry name" value="PROTEIN, PUTATIVE-RELATED"/>
    <property type="match status" value="1"/>
</dbReference>
<reference evidence="1" key="1">
    <citation type="journal article" date="2023" name="Plant J.">
        <title>Genome sequences and population genomics provide insights into the demographic history, inbreeding, and mutation load of two 'living fossil' tree species of Dipteronia.</title>
        <authorList>
            <person name="Feng Y."/>
            <person name="Comes H.P."/>
            <person name="Chen J."/>
            <person name="Zhu S."/>
            <person name="Lu R."/>
            <person name="Zhang X."/>
            <person name="Li P."/>
            <person name="Qiu J."/>
            <person name="Olsen K.M."/>
            <person name="Qiu Y."/>
        </authorList>
    </citation>
    <scope>NUCLEOTIDE SEQUENCE</scope>
    <source>
        <strain evidence="1">KIB01</strain>
    </source>
</reference>
<keyword evidence="2" id="KW-1185">Reference proteome</keyword>
<accession>A0AAD9XQ62</accession>
<dbReference type="PANTHER" id="PTHR31286">
    <property type="entry name" value="GLYCINE-RICH CELL WALL STRUCTURAL PROTEIN 1.8-LIKE"/>
    <property type="match status" value="1"/>
</dbReference>
<name>A0AAD9XQ62_9ROSI</name>
<comment type="caution">
    <text evidence="1">The sequence shown here is derived from an EMBL/GenBank/DDBJ whole genome shotgun (WGS) entry which is preliminary data.</text>
</comment>
<dbReference type="Proteomes" id="UP001280121">
    <property type="component" value="Unassembled WGS sequence"/>
</dbReference>